<evidence type="ECO:0000259" key="7">
    <source>
        <dbReference type="Pfam" id="PF08016"/>
    </source>
</evidence>
<feature type="region of interest" description="Disordered" evidence="5">
    <location>
        <begin position="689"/>
        <end position="708"/>
    </location>
</feature>
<evidence type="ECO:0000256" key="3">
    <source>
        <dbReference type="ARBA" id="ARBA00022989"/>
    </source>
</evidence>
<keyword evidence="9" id="KW-1185">Reference proteome</keyword>
<dbReference type="AlphaFoldDB" id="A0A9W7C867"/>
<feature type="transmembrane region" description="Helical" evidence="6">
    <location>
        <begin position="1021"/>
        <end position="1043"/>
    </location>
</feature>
<feature type="transmembrane region" description="Helical" evidence="6">
    <location>
        <begin position="981"/>
        <end position="1001"/>
    </location>
</feature>
<dbReference type="Gene3D" id="1.10.287.70">
    <property type="match status" value="1"/>
</dbReference>
<name>A0A9W7C867_9STRA</name>
<dbReference type="GO" id="GO:0050982">
    <property type="term" value="P:detection of mechanical stimulus"/>
    <property type="evidence" value="ECO:0007669"/>
    <property type="project" value="TreeGrafter"/>
</dbReference>
<evidence type="ECO:0000313" key="9">
    <source>
        <dbReference type="Proteomes" id="UP001165122"/>
    </source>
</evidence>
<dbReference type="InterPro" id="IPR051223">
    <property type="entry name" value="Polycystin"/>
</dbReference>
<keyword evidence="3 6" id="KW-1133">Transmembrane helix</keyword>
<accession>A0A9W7C867</accession>
<protein>
    <recommendedName>
        <fullName evidence="7">Polycystin cation channel PKD1/PKD2 domain-containing protein</fullName>
    </recommendedName>
</protein>
<evidence type="ECO:0000256" key="2">
    <source>
        <dbReference type="ARBA" id="ARBA00022692"/>
    </source>
</evidence>
<feature type="region of interest" description="Disordered" evidence="5">
    <location>
        <begin position="1248"/>
        <end position="1268"/>
    </location>
</feature>
<sequence>MSFPPPQKPAPTTLKQIQVSPKKPDPQKARPRPYLLLHSHTSPSQFTQPIAAKAMQTRIRRYLNRKKFLSITLSDVQNEISDLNDLENGFTSFFIFIIFLVTYFWCLSIQMNPTLDYQMSQSLKTTMSTPKFGPNLSQSFSSVRNIDDALSYLESLYLSTYAGTENEHACSSCKYINDLTEQRFGVGVVDMCAEVQTNPTFNATKLPSVCSLLDLGKCIEFECFTIETEVNHMGNIVSNVTKEYKNRFEEVVEASETEYVPIKVDVDVNEFRTLTKERCKWETPWLYPHPNEFGGFTTRVAKSFGAFHLSPDFPKVRPNFNEEQIVDCDLTTLKIDDCISLGFNNCVGVTKKIHCNSEAGLNVNLNTNCSFFNRLEDKLCNDDVVNPNDITLPIECPEGSVLNCYLSECVPDTRGDGNCDLNLNCWNAQWDLGDCDGYPLKTDTLTCDCMGICFDEASCISYGVESCADLFYWFTTQDGCTRIDPEDPGVSTDCSFYNYDNGDCGSDPDSSSSSAGSVTEGDEYLTTVLLSYMGFLEGGGGKDGTCEETFDCLGECMDTTEFIAMVGDGVCHPRMNCRVFEFDGGDCIGTVPDEAELGCDGILDCHGQCITEAVCASYSTSCEDLLYYYQNDGVCQKLETGGYSFDCPKYNFDNYACATGGGRRLDVEAAVRHAAGVIASGMGGGVGEFGGRRMGEDDDDDDNDDDEKEMEWGANLNEKLLQGGWIGNTRSVGGAILVQYQIKKRENCTSKYVNDAVFPMCDVDEVFTEPLDIFNRYPTTFDDSSESEEKHFHNDVIDTGRWNVGLKQMFCSIEKSRLFWSKDDQYKNLWISEMTINLPVYNGNVNGGMFALGSVKFTFLRTGEVEVEFDVRSYKLFGLMDFDDPDTGLRVRLEVIVTVFYCVLLFRAIKSVQATGLHLQNFLTILSSVVFLFIILLWSWIAWVSVSWELREADPLGGDDSYDSAIKMVSEQVDIKNIYDLYSEINILFCVLALVRCFMILSFHKRLSILTETLWEGLVDIYHWAMVLALFTTIFATVFYHLFGADTEQFSTWFKAFKSLLLLVVGLGDWELEEVNKGTIGWFLLLLYGAIVTILMINLSLGIVLDAYNIHSKERDESDTLPHSLSVYFYRKYNRIKHWVKSLFRRGRGGGEGKIHVVEDVEGGGLSLGRNTGTHMKLERRQTGDALKSYRRMSQAFNVRQMQQIPIPIKNAKEVLRDEYLSEDMICKILREVVVKKMVEGGIEKKRKETRVGKSKLNNNIKRKVKKS</sequence>
<feature type="transmembrane region" description="Helical" evidence="6">
    <location>
        <begin position="891"/>
        <end position="909"/>
    </location>
</feature>
<keyword evidence="4 6" id="KW-0472">Membrane</keyword>
<dbReference type="Pfam" id="PF08016">
    <property type="entry name" value="PKD_channel"/>
    <property type="match status" value="1"/>
</dbReference>
<comment type="caution">
    <text evidence="8">The sequence shown here is derived from an EMBL/GenBank/DDBJ whole genome shotgun (WGS) entry which is preliminary data.</text>
</comment>
<dbReference type="GO" id="GO:0016020">
    <property type="term" value="C:membrane"/>
    <property type="evidence" value="ECO:0007669"/>
    <property type="project" value="UniProtKB-SubCell"/>
</dbReference>
<reference evidence="9" key="1">
    <citation type="journal article" date="2023" name="Commun. Biol.">
        <title>Genome analysis of Parmales, the sister group of diatoms, reveals the evolutionary specialization of diatoms from phago-mixotrophs to photoautotrophs.</title>
        <authorList>
            <person name="Ban H."/>
            <person name="Sato S."/>
            <person name="Yoshikawa S."/>
            <person name="Yamada K."/>
            <person name="Nakamura Y."/>
            <person name="Ichinomiya M."/>
            <person name="Sato N."/>
            <person name="Blanc-Mathieu R."/>
            <person name="Endo H."/>
            <person name="Kuwata A."/>
            <person name="Ogata H."/>
        </authorList>
    </citation>
    <scope>NUCLEOTIDE SEQUENCE [LARGE SCALE GENOMIC DNA]</scope>
    <source>
        <strain evidence="9">NIES 3700</strain>
    </source>
</reference>
<dbReference type="EMBL" id="BRXW01000016">
    <property type="protein sequence ID" value="GMH99938.1"/>
    <property type="molecule type" value="Genomic_DNA"/>
</dbReference>
<dbReference type="GO" id="GO:0005262">
    <property type="term" value="F:calcium channel activity"/>
    <property type="evidence" value="ECO:0007669"/>
    <property type="project" value="TreeGrafter"/>
</dbReference>
<evidence type="ECO:0000256" key="1">
    <source>
        <dbReference type="ARBA" id="ARBA00004141"/>
    </source>
</evidence>
<keyword evidence="2 6" id="KW-0812">Transmembrane</keyword>
<feature type="compositionally biased region" description="Acidic residues" evidence="5">
    <location>
        <begin position="696"/>
        <end position="708"/>
    </location>
</feature>
<dbReference type="InterPro" id="IPR013122">
    <property type="entry name" value="PKD1_2_channel"/>
</dbReference>
<feature type="transmembrane region" description="Helical" evidence="6">
    <location>
        <begin position="921"/>
        <end position="943"/>
    </location>
</feature>
<feature type="transmembrane region" description="Helical" evidence="6">
    <location>
        <begin position="90"/>
        <end position="109"/>
    </location>
</feature>
<feature type="region of interest" description="Disordered" evidence="5">
    <location>
        <begin position="1"/>
        <end position="31"/>
    </location>
</feature>
<feature type="transmembrane region" description="Helical" evidence="6">
    <location>
        <begin position="1080"/>
        <end position="1105"/>
    </location>
</feature>
<comment type="subcellular location">
    <subcellularLocation>
        <location evidence="1">Membrane</location>
        <topology evidence="1">Multi-pass membrane protein</topology>
    </subcellularLocation>
</comment>
<organism evidence="8 9">
    <name type="scientific">Triparma laevis f. longispina</name>
    <dbReference type="NCBI Taxonomy" id="1714387"/>
    <lineage>
        <taxon>Eukaryota</taxon>
        <taxon>Sar</taxon>
        <taxon>Stramenopiles</taxon>
        <taxon>Ochrophyta</taxon>
        <taxon>Bolidophyceae</taxon>
        <taxon>Parmales</taxon>
        <taxon>Triparmaceae</taxon>
        <taxon>Triparma</taxon>
    </lineage>
</organism>
<gene>
    <name evidence="8" type="ORF">TrLO_g783</name>
</gene>
<dbReference type="PANTHER" id="PTHR10877:SF150">
    <property type="entry name" value="REJ DOMAIN-CONTAINING PROTEIN"/>
    <property type="match status" value="1"/>
</dbReference>
<dbReference type="OrthoDB" id="206365at2759"/>
<proteinExistence type="predicted"/>
<feature type="domain" description="Polycystin cation channel PKD1/PKD2" evidence="7">
    <location>
        <begin position="979"/>
        <end position="1109"/>
    </location>
</feature>
<dbReference type="PANTHER" id="PTHR10877">
    <property type="entry name" value="POLYCYSTIN FAMILY MEMBER"/>
    <property type="match status" value="1"/>
</dbReference>
<evidence type="ECO:0000256" key="4">
    <source>
        <dbReference type="ARBA" id="ARBA00023136"/>
    </source>
</evidence>
<dbReference type="Proteomes" id="UP001165122">
    <property type="component" value="Unassembled WGS sequence"/>
</dbReference>
<evidence type="ECO:0000313" key="8">
    <source>
        <dbReference type="EMBL" id="GMH99938.1"/>
    </source>
</evidence>
<evidence type="ECO:0000256" key="6">
    <source>
        <dbReference type="SAM" id="Phobius"/>
    </source>
</evidence>
<evidence type="ECO:0000256" key="5">
    <source>
        <dbReference type="SAM" id="MobiDB-lite"/>
    </source>
</evidence>